<dbReference type="RefSeq" id="WP_220566024.1">
    <property type="nucleotide sequence ID" value="NZ_CP074136.1"/>
</dbReference>
<evidence type="ECO:0000313" key="1">
    <source>
        <dbReference type="EMBL" id="QUX26445.1"/>
    </source>
</evidence>
<organism evidence="1 2">
    <name type="scientific">Nocardiopsis changdeensis</name>
    <dbReference type="NCBI Taxonomy" id="2831969"/>
    <lineage>
        <taxon>Bacteria</taxon>
        <taxon>Bacillati</taxon>
        <taxon>Actinomycetota</taxon>
        <taxon>Actinomycetes</taxon>
        <taxon>Streptosporangiales</taxon>
        <taxon>Nocardiopsidaceae</taxon>
        <taxon>Nocardiopsis</taxon>
    </lineage>
</organism>
<gene>
    <name evidence="1" type="ORF">KGD84_32625</name>
</gene>
<dbReference type="EMBL" id="CP074136">
    <property type="protein sequence ID" value="QUX26445.1"/>
    <property type="molecule type" value="Genomic_DNA"/>
</dbReference>
<name>A0A975KS21_9ACTN</name>
<keyword evidence="2" id="KW-1185">Reference proteome</keyword>
<dbReference type="Proteomes" id="UP000676079">
    <property type="component" value="Plasmid unnamed4"/>
</dbReference>
<proteinExistence type="predicted"/>
<sequence>MFINTTRFMQWVEESGTLARLPTTQVAELLDEVEVMKVADEQEAQTRDLVFGALKTELGRRYDEGVQAMDSTAIIEALAPIADVGTHRSESTGVLYNLYVYALTVRHPEARAAERAWADTVSEYSPEFEAGPAGRIIDAVRAVLDR</sequence>
<accession>A0A975KS21</accession>
<evidence type="ECO:0000313" key="2">
    <source>
        <dbReference type="Proteomes" id="UP000676079"/>
    </source>
</evidence>
<reference evidence="2" key="1">
    <citation type="submission" date="2021-05" db="EMBL/GenBank/DDBJ databases">
        <title>Direct Submission.</title>
        <authorList>
            <person name="Li K."/>
            <person name="Gao J."/>
        </authorList>
    </citation>
    <scope>NUCLEOTIDE SEQUENCE [LARGE SCALE GENOMIC DNA]</scope>
    <source>
        <strain evidence="2">Mg02</strain>
        <plasmid evidence="2">unnamed4</plasmid>
    </source>
</reference>
<geneLocation type="plasmid" evidence="1 2">
    <name>unnamed4</name>
</geneLocation>
<keyword evidence="1" id="KW-0614">Plasmid</keyword>
<protein>
    <submittedName>
        <fullName evidence="1">Uncharacterized protein</fullName>
    </submittedName>
</protein>